<dbReference type="AlphaFoldDB" id="A0A6A6SMJ3"/>
<sequence>MPTAVVTGANSGIGNAIARILVKEGYDVTAADITLGDPIQSLGCRAEQLDVTSPDSIRAFAQKLGDQPIDILLNIAGVMSPPESDTLSTVTLSSLQRVFSVNAYGPILLTQALLPNILAAKHARVAVMSSRMGSISDNSSGGAYAYRGSKAAVNALFKSLAMDLEEKGVAVILLHPGIVRTNMTTGLEAPGAVEPEPAAGELWRVLMGKGVESSGRWFHRSGEELPW</sequence>
<reference evidence="1" key="1">
    <citation type="journal article" date="2020" name="Stud. Mycol.">
        <title>101 Dothideomycetes genomes: a test case for predicting lifestyles and emergence of pathogens.</title>
        <authorList>
            <person name="Haridas S."/>
            <person name="Albert R."/>
            <person name="Binder M."/>
            <person name="Bloem J."/>
            <person name="Labutti K."/>
            <person name="Salamov A."/>
            <person name="Andreopoulos B."/>
            <person name="Baker S."/>
            <person name="Barry K."/>
            <person name="Bills G."/>
            <person name="Bluhm B."/>
            <person name="Cannon C."/>
            <person name="Castanera R."/>
            <person name="Culley D."/>
            <person name="Daum C."/>
            <person name="Ezra D."/>
            <person name="Gonzalez J."/>
            <person name="Henrissat B."/>
            <person name="Kuo A."/>
            <person name="Liang C."/>
            <person name="Lipzen A."/>
            <person name="Lutzoni F."/>
            <person name="Magnuson J."/>
            <person name="Mondo S."/>
            <person name="Nolan M."/>
            <person name="Ohm R."/>
            <person name="Pangilinan J."/>
            <person name="Park H.-J."/>
            <person name="Ramirez L."/>
            <person name="Alfaro M."/>
            <person name="Sun H."/>
            <person name="Tritt A."/>
            <person name="Yoshinaga Y."/>
            <person name="Zwiers L.-H."/>
            <person name="Turgeon B."/>
            <person name="Goodwin S."/>
            <person name="Spatafora J."/>
            <person name="Crous P."/>
            <person name="Grigoriev I."/>
        </authorList>
    </citation>
    <scope>NUCLEOTIDE SEQUENCE</scope>
    <source>
        <strain evidence="1">CBS 122681</strain>
    </source>
</reference>
<organism evidence="1 2">
    <name type="scientific">Lophiostoma macrostomum CBS 122681</name>
    <dbReference type="NCBI Taxonomy" id="1314788"/>
    <lineage>
        <taxon>Eukaryota</taxon>
        <taxon>Fungi</taxon>
        <taxon>Dikarya</taxon>
        <taxon>Ascomycota</taxon>
        <taxon>Pezizomycotina</taxon>
        <taxon>Dothideomycetes</taxon>
        <taxon>Pleosporomycetidae</taxon>
        <taxon>Pleosporales</taxon>
        <taxon>Lophiostomataceae</taxon>
        <taxon>Lophiostoma</taxon>
    </lineage>
</organism>
<dbReference type="EMBL" id="MU004519">
    <property type="protein sequence ID" value="KAF2648830.1"/>
    <property type="molecule type" value="Genomic_DNA"/>
</dbReference>
<dbReference type="PRINTS" id="PR00081">
    <property type="entry name" value="GDHRDH"/>
</dbReference>
<dbReference type="InterPro" id="IPR036291">
    <property type="entry name" value="NAD(P)-bd_dom_sf"/>
</dbReference>
<accession>A0A6A6SMJ3</accession>
<dbReference type="InterPro" id="IPR052184">
    <property type="entry name" value="SDR_enzymes"/>
</dbReference>
<dbReference type="CDD" id="cd05325">
    <property type="entry name" value="carb_red_sniffer_like_SDR_c"/>
    <property type="match status" value="1"/>
</dbReference>
<dbReference type="PANTHER" id="PTHR45458">
    <property type="entry name" value="SHORT-CHAIN DEHYDROGENASE/REDUCTASE SDR"/>
    <property type="match status" value="1"/>
</dbReference>
<dbReference type="Gene3D" id="3.40.50.720">
    <property type="entry name" value="NAD(P)-binding Rossmann-like Domain"/>
    <property type="match status" value="1"/>
</dbReference>
<dbReference type="Pfam" id="PF00106">
    <property type="entry name" value="adh_short"/>
    <property type="match status" value="1"/>
</dbReference>
<keyword evidence="2" id="KW-1185">Reference proteome</keyword>
<dbReference type="Proteomes" id="UP000799324">
    <property type="component" value="Unassembled WGS sequence"/>
</dbReference>
<dbReference type="InterPro" id="IPR002347">
    <property type="entry name" value="SDR_fam"/>
</dbReference>
<dbReference type="PANTHER" id="PTHR45458:SF1">
    <property type="entry name" value="SHORT CHAIN DEHYDROGENASE"/>
    <property type="match status" value="1"/>
</dbReference>
<dbReference type="GO" id="GO:0016616">
    <property type="term" value="F:oxidoreductase activity, acting on the CH-OH group of donors, NAD or NADP as acceptor"/>
    <property type="evidence" value="ECO:0007669"/>
    <property type="project" value="TreeGrafter"/>
</dbReference>
<evidence type="ECO:0000313" key="1">
    <source>
        <dbReference type="EMBL" id="KAF2648830.1"/>
    </source>
</evidence>
<protein>
    <submittedName>
        <fullName evidence="1">3-oxoacyl-reductase</fullName>
    </submittedName>
</protein>
<dbReference type="OrthoDB" id="5296at2759"/>
<name>A0A6A6SMJ3_9PLEO</name>
<evidence type="ECO:0000313" key="2">
    <source>
        <dbReference type="Proteomes" id="UP000799324"/>
    </source>
</evidence>
<gene>
    <name evidence="1" type="ORF">K491DRAFT_669932</name>
</gene>
<proteinExistence type="predicted"/>
<dbReference type="SUPFAM" id="SSF51735">
    <property type="entry name" value="NAD(P)-binding Rossmann-fold domains"/>
    <property type="match status" value="1"/>
</dbReference>